<name>A0A4C1TFT3_EUMVA</name>
<gene>
    <name evidence="1" type="ORF">EVAR_79338_1</name>
</gene>
<organism evidence="1 2">
    <name type="scientific">Eumeta variegata</name>
    <name type="common">Bagworm moth</name>
    <name type="synonym">Eumeta japonica</name>
    <dbReference type="NCBI Taxonomy" id="151549"/>
    <lineage>
        <taxon>Eukaryota</taxon>
        <taxon>Metazoa</taxon>
        <taxon>Ecdysozoa</taxon>
        <taxon>Arthropoda</taxon>
        <taxon>Hexapoda</taxon>
        <taxon>Insecta</taxon>
        <taxon>Pterygota</taxon>
        <taxon>Neoptera</taxon>
        <taxon>Endopterygota</taxon>
        <taxon>Lepidoptera</taxon>
        <taxon>Glossata</taxon>
        <taxon>Ditrysia</taxon>
        <taxon>Tineoidea</taxon>
        <taxon>Psychidae</taxon>
        <taxon>Oiketicinae</taxon>
        <taxon>Eumeta</taxon>
    </lineage>
</organism>
<sequence length="241" mass="28077">MRKIYWSMVLSSEDVNECIESLYRIVKDIVTTNTPLTTRRPTQYPTWFSKPLLGLLKKRNKFHKRYKKYDNPRDVFSCIRKRCKLMIDKCFINFLEAPEELLTERLKCDIQKTAADYDRFPLSYAKKAIRVASLDEWRQRYTEGGTAEITKCFFPRVEEAYRILSRFVMTPLLAQTLTGHGGFAQYLNRFRLNDSPYCACAPDKIQDVLHVLEECPIFGRERAETEAGAGVVVEAWFSGSP</sequence>
<dbReference type="OrthoDB" id="6624020at2759"/>
<evidence type="ECO:0000313" key="2">
    <source>
        <dbReference type="Proteomes" id="UP000299102"/>
    </source>
</evidence>
<protein>
    <recommendedName>
        <fullName evidence="3">115 kDa protein in type-1 retrotransposable element R1DM</fullName>
    </recommendedName>
</protein>
<comment type="caution">
    <text evidence="1">The sequence shown here is derived from an EMBL/GenBank/DDBJ whole genome shotgun (WGS) entry which is preliminary data.</text>
</comment>
<reference evidence="1 2" key="1">
    <citation type="journal article" date="2019" name="Commun. Biol.">
        <title>The bagworm genome reveals a unique fibroin gene that provides high tensile strength.</title>
        <authorList>
            <person name="Kono N."/>
            <person name="Nakamura H."/>
            <person name="Ohtoshi R."/>
            <person name="Tomita M."/>
            <person name="Numata K."/>
            <person name="Arakawa K."/>
        </authorList>
    </citation>
    <scope>NUCLEOTIDE SEQUENCE [LARGE SCALE GENOMIC DNA]</scope>
</reference>
<accession>A0A4C1TFT3</accession>
<dbReference type="Proteomes" id="UP000299102">
    <property type="component" value="Unassembled WGS sequence"/>
</dbReference>
<dbReference type="AlphaFoldDB" id="A0A4C1TFT3"/>
<dbReference type="EMBL" id="BGZK01000054">
    <property type="protein sequence ID" value="GBP13004.1"/>
    <property type="molecule type" value="Genomic_DNA"/>
</dbReference>
<proteinExistence type="predicted"/>
<evidence type="ECO:0000313" key="1">
    <source>
        <dbReference type="EMBL" id="GBP13004.1"/>
    </source>
</evidence>
<evidence type="ECO:0008006" key="3">
    <source>
        <dbReference type="Google" id="ProtNLM"/>
    </source>
</evidence>
<keyword evidence="2" id="KW-1185">Reference proteome</keyword>